<keyword evidence="1" id="KW-0496">Mitochondrion</keyword>
<protein>
    <submittedName>
        <fullName evidence="1">Uncharacterized protein</fullName>
    </submittedName>
</protein>
<accession>A0A101LYI8</accession>
<reference evidence="1" key="1">
    <citation type="journal article" date="2015" name="Genome Biol. Evol.">
        <title>Organellar Genomes of White Spruce (Picea glauca): Assembly and Annotation.</title>
        <authorList>
            <person name="Jackman S.D."/>
            <person name="Warren R.L."/>
            <person name="Gibb E.A."/>
            <person name="Vandervalk B.P."/>
            <person name="Mohamadi H."/>
            <person name="Chu J."/>
            <person name="Raymond A."/>
            <person name="Pleasance S."/>
            <person name="Coope R."/>
            <person name="Wildung M.R."/>
            <person name="Ritland C.E."/>
            <person name="Bousquet J."/>
            <person name="Jones S.J."/>
            <person name="Bohlmann J."/>
            <person name="Birol I."/>
        </authorList>
    </citation>
    <scope>NUCLEOTIDE SEQUENCE [LARGE SCALE GENOMIC DNA]</scope>
    <source>
        <tissue evidence="1">Flushing bud</tissue>
    </source>
</reference>
<organism evidence="1">
    <name type="scientific">Picea glauca</name>
    <name type="common">White spruce</name>
    <name type="synonym">Pinus glauca</name>
    <dbReference type="NCBI Taxonomy" id="3330"/>
    <lineage>
        <taxon>Eukaryota</taxon>
        <taxon>Viridiplantae</taxon>
        <taxon>Streptophyta</taxon>
        <taxon>Embryophyta</taxon>
        <taxon>Tracheophyta</taxon>
        <taxon>Spermatophyta</taxon>
        <taxon>Pinopsida</taxon>
        <taxon>Pinidae</taxon>
        <taxon>Conifers I</taxon>
        <taxon>Pinales</taxon>
        <taxon>Pinaceae</taxon>
        <taxon>Picea</taxon>
    </lineage>
</organism>
<name>A0A101LYI8_PICGL</name>
<sequence>MGSYRATWFGWYTSLDKCPPFTYLNYNCAQVPLDQRERKSSGTTTIFTQFRCEALDQREKNRQLLRHNLLTIYLGTPHALDRLVHFLLALDKLGHFLTFAMKGITSRMHEIDLHSRDRSSFYT</sequence>
<comment type="caution">
    <text evidence="1">The sequence shown here is derived from an EMBL/GenBank/DDBJ whole genome shotgun (WGS) entry which is preliminary data.</text>
</comment>
<proteinExistence type="predicted"/>
<gene>
    <name evidence="1" type="ORF">ABT39_MTgene5884</name>
</gene>
<evidence type="ECO:0000313" key="1">
    <source>
        <dbReference type="EMBL" id="KUM47697.1"/>
    </source>
</evidence>
<geneLocation type="mitochondrion" evidence="1"/>
<dbReference type="EMBL" id="LKAM01000007">
    <property type="protein sequence ID" value="KUM47697.1"/>
    <property type="molecule type" value="Genomic_DNA"/>
</dbReference>
<dbReference type="AlphaFoldDB" id="A0A101LYI8"/>